<evidence type="ECO:0000256" key="2">
    <source>
        <dbReference type="ARBA" id="ARBA00010791"/>
    </source>
</evidence>
<feature type="region of interest" description="Disordered" evidence="13">
    <location>
        <begin position="837"/>
        <end position="857"/>
    </location>
</feature>
<protein>
    <recommendedName>
        <fullName evidence="3">non-specific serine/threonine protein kinase</fullName>
        <ecNumber evidence="3">2.7.11.1</ecNumber>
    </recommendedName>
</protein>
<proteinExistence type="inferred from homology"/>
<evidence type="ECO:0000256" key="11">
    <source>
        <dbReference type="ARBA" id="ARBA00048679"/>
    </source>
</evidence>
<dbReference type="Pfam" id="PF16797">
    <property type="entry name" value="Fungal_KA1"/>
    <property type="match status" value="1"/>
</dbReference>
<feature type="region of interest" description="Disordered" evidence="13">
    <location>
        <begin position="634"/>
        <end position="653"/>
    </location>
</feature>
<dbReference type="SMART" id="SM00220">
    <property type="entry name" value="S_TKc"/>
    <property type="match status" value="1"/>
</dbReference>
<gene>
    <name evidence="15" type="ORF">HO133_004066</name>
</gene>
<dbReference type="GO" id="GO:0035556">
    <property type="term" value="P:intracellular signal transduction"/>
    <property type="evidence" value="ECO:0007669"/>
    <property type="project" value="TreeGrafter"/>
</dbReference>
<dbReference type="CDD" id="cd14081">
    <property type="entry name" value="STKc_BRSK1_2"/>
    <property type="match status" value="1"/>
</dbReference>
<feature type="region of interest" description="Disordered" evidence="13">
    <location>
        <begin position="933"/>
        <end position="995"/>
    </location>
</feature>
<reference evidence="15 16" key="1">
    <citation type="journal article" date="2020" name="Genomics">
        <title>Complete, high-quality genomes from long-read metagenomic sequencing of two wolf lichen thalli reveals enigmatic genome architecture.</title>
        <authorList>
            <person name="McKenzie S.K."/>
            <person name="Walston R.F."/>
            <person name="Allen J.L."/>
        </authorList>
    </citation>
    <scope>NUCLEOTIDE SEQUENCE [LARGE SCALE GENOMIC DNA]</scope>
    <source>
        <strain evidence="15">WasteWater1</strain>
    </source>
</reference>
<sequence>MDQHHAQGKAQRRRHPLSDATNWVNNQSPTPVPSSDHYTSSPASIPHHGSLAPGGNLQILNDPIPPVVKAEDRRISAISSEDARNSNRDSQISNASTNASGKSRRKTHIGPWQLGKTVGKGASGRVRKARHAVTGRYAAIKIVSRKSAEMLRSTSLAVMDTMFRNDDKGAIPTGIEREVVIMKLIEHPNVISLYDVWENRGELYLVLEFVEGGELFDHIIKNGRLPEPEAVRIFRQMISGLSYCHRFNICHRDLKPENILMDRDRNIKIVDFGMAALQPANKWLNTSCGSPHYASPEVIRAENYRGDKADIWSCGVILFAMLTGTLPFDSTGDWRNVIDAVLAGEYIIPQGVSQQAADLILRILQPDPRQRIPIKHMWQHPLLKKYENLDSTDHNGRPYTGPAPPLTIQDCGTPIKRRDDIDDVLLGNLGNLWHGVSVEELAEKLLSDVPNHEKVLYTKLLRFRDEQLENYQGPPIEYSTSDYHHNPPQQRAARRSSTRPSLQTSRSQRRQSQYSILEQSAAPPRKSHSQSVHRQASVAETEESYDPYRPSRAQIAKDQADQARITLLRVTSHDASRKPSTRLGSTTSARNPAIARARGAEDVYSIASSPPPSMTMHSAGPSQLQRMMTNRQISQGNSRMTMSSRRSMRSNSSVVIARKSTSYKRNVSFVHNRKRSFSGRHPRLRSQEHHTSPFTLQERFFRDQSQSRAKTKEISLSPSTSMKENPRSEDLPVVRSRKSPVKEHAAKKPRVASHYWRDDARKVSVEMEKLCDDAFNRSPIASSIPTPRTEATGNRSSQNTYSSPATSFSVHEDPVPVSVTRHSKARQIEVDYRQRPLPLPPATERRMDSEHLGSYTQRELAKTRDLLKQRAAEATMSPGYLDEVIAHLDRLMQPSTIRLHEEERRAVSTPDPSIGIPRKDTFEQIMEKNNIGFRSASEPSKRQNTNHTQSTIRVVESSDGLKPISPVKPLTIRKKSESSTPSAGSPRQIIPTERLFTTEELYSQQVEERRSAGLALLENPSLEPIDEGEDKENFDPATRRTDLPEARKRNWFRRHQPVQRSRDNDMGPPLPVKGQQQPLSYLQPLGQKARNRASDVPSEESQTSEHKKGSGKARFFKIFSGRHDSKEPDKSAGGDYDLGDADSLVTEDSTFTYIPQHAYMSGALQNASHNSVLKPNKHGKNNNAEDTMMPPPPQIARVIVPQPQNWLARFLRIKPAVNVMCFQVSKVRARKEVAGVFREWRKYGMRDIVVDKAAGRIWARVDVKNSLHIPSLSVAAEFHTLLHRGRRANIAIARFTQEKGAKSSFERVFEALEQILKARGLVVEDKKIVKQMRIGAGM</sequence>
<feature type="compositionally biased region" description="Polar residues" evidence="13">
    <location>
        <begin position="19"/>
        <end position="29"/>
    </location>
</feature>
<comment type="catalytic activity">
    <reaction evidence="10">
        <text>L-threonyl-[protein] + ATP = O-phospho-L-threonyl-[protein] + ADP + H(+)</text>
        <dbReference type="Rhea" id="RHEA:46608"/>
        <dbReference type="Rhea" id="RHEA-COMP:11060"/>
        <dbReference type="Rhea" id="RHEA-COMP:11605"/>
        <dbReference type="ChEBI" id="CHEBI:15378"/>
        <dbReference type="ChEBI" id="CHEBI:30013"/>
        <dbReference type="ChEBI" id="CHEBI:30616"/>
        <dbReference type="ChEBI" id="CHEBI:61977"/>
        <dbReference type="ChEBI" id="CHEBI:456216"/>
        <dbReference type="EC" id="2.7.11.1"/>
    </reaction>
</comment>
<dbReference type="Pfam" id="PF00069">
    <property type="entry name" value="Pkinase"/>
    <property type="match status" value="1"/>
</dbReference>
<dbReference type="InterPro" id="IPR008271">
    <property type="entry name" value="Ser/Thr_kinase_AS"/>
</dbReference>
<evidence type="ECO:0000256" key="9">
    <source>
        <dbReference type="ARBA" id="ARBA00022840"/>
    </source>
</evidence>
<evidence type="ECO:0000256" key="7">
    <source>
        <dbReference type="ARBA" id="ARBA00022741"/>
    </source>
</evidence>
<dbReference type="InterPro" id="IPR011009">
    <property type="entry name" value="Kinase-like_dom_sf"/>
</dbReference>
<evidence type="ECO:0000256" key="13">
    <source>
        <dbReference type="SAM" id="MobiDB-lite"/>
    </source>
</evidence>
<evidence type="ECO:0000256" key="1">
    <source>
        <dbReference type="ARBA" id="ARBA00004266"/>
    </source>
</evidence>
<dbReference type="InterPro" id="IPR043024">
    <property type="entry name" value="KA1_sf_fungal"/>
</dbReference>
<feature type="compositionally biased region" description="Polar residues" evidence="13">
    <location>
        <begin position="779"/>
        <end position="809"/>
    </location>
</feature>
<dbReference type="GO" id="GO:0005935">
    <property type="term" value="C:cellular bud neck"/>
    <property type="evidence" value="ECO:0007669"/>
    <property type="project" value="UniProtKB-SubCell"/>
</dbReference>
<dbReference type="PROSITE" id="PS00107">
    <property type="entry name" value="PROTEIN_KINASE_ATP"/>
    <property type="match status" value="1"/>
</dbReference>
<dbReference type="InterPro" id="IPR017441">
    <property type="entry name" value="Protein_kinase_ATP_BS"/>
</dbReference>
<feature type="region of interest" description="Disordered" evidence="13">
    <location>
        <begin position="472"/>
        <end position="600"/>
    </location>
</feature>
<keyword evidence="4" id="KW-0723">Serine/threonine-protein kinase</keyword>
<comment type="subcellular location">
    <subcellularLocation>
        <location evidence="1">Bud neck</location>
    </subcellularLocation>
</comment>
<feature type="region of interest" description="Disordered" evidence="13">
    <location>
        <begin position="1014"/>
        <end position="1113"/>
    </location>
</feature>
<dbReference type="Gene3D" id="1.10.510.10">
    <property type="entry name" value="Transferase(Phosphotransferase) domain 1"/>
    <property type="match status" value="1"/>
</dbReference>
<feature type="region of interest" description="Disordered" evidence="13">
    <location>
        <begin position="700"/>
        <end position="750"/>
    </location>
</feature>
<dbReference type="GO" id="GO:0004674">
    <property type="term" value="F:protein serine/threonine kinase activity"/>
    <property type="evidence" value="ECO:0007669"/>
    <property type="project" value="UniProtKB-KW"/>
</dbReference>
<dbReference type="PANTHER" id="PTHR24346">
    <property type="entry name" value="MAP/MICROTUBULE AFFINITY-REGULATING KINASE"/>
    <property type="match status" value="1"/>
</dbReference>
<feature type="compositionally biased region" description="Polar residues" evidence="13">
    <location>
        <begin position="703"/>
        <end position="723"/>
    </location>
</feature>
<keyword evidence="8" id="KW-0418">Kinase</keyword>
<feature type="region of interest" description="Disordered" evidence="13">
    <location>
        <begin position="777"/>
        <end position="818"/>
    </location>
</feature>
<feature type="compositionally biased region" description="Polar residues" evidence="13">
    <location>
        <begin position="942"/>
        <end position="952"/>
    </location>
</feature>
<evidence type="ECO:0000313" key="15">
    <source>
        <dbReference type="EMBL" id="KAF6219597.1"/>
    </source>
</evidence>
<dbReference type="FunFam" id="1.10.510.10:FF:000394">
    <property type="entry name" value="Serine/threonine-protein kinase HSL1"/>
    <property type="match status" value="1"/>
</dbReference>
<keyword evidence="16" id="KW-1185">Reference proteome</keyword>
<comment type="similarity">
    <text evidence="2">Belongs to the protein kinase superfamily. CAMK Ser/Thr protein kinase family. NIM1 subfamily.</text>
</comment>
<dbReference type="Proteomes" id="UP000593566">
    <property type="component" value="Unassembled WGS sequence"/>
</dbReference>
<feature type="compositionally biased region" description="Low complexity" evidence="13">
    <location>
        <begin position="498"/>
        <end position="513"/>
    </location>
</feature>
<keyword evidence="6" id="KW-0808">Transferase</keyword>
<evidence type="ECO:0000256" key="12">
    <source>
        <dbReference type="PROSITE-ProRule" id="PRU10141"/>
    </source>
</evidence>
<keyword evidence="5" id="KW-0597">Phosphoprotein</keyword>
<keyword evidence="7 12" id="KW-0547">Nucleotide-binding</keyword>
<feature type="domain" description="Protein kinase" evidence="14">
    <location>
        <begin position="112"/>
        <end position="383"/>
    </location>
</feature>
<feature type="region of interest" description="Disordered" evidence="13">
    <location>
        <begin position="78"/>
        <end position="127"/>
    </location>
</feature>
<dbReference type="EMBL" id="JACCJB010000019">
    <property type="protein sequence ID" value="KAF6219597.1"/>
    <property type="molecule type" value="Genomic_DNA"/>
</dbReference>
<accession>A0A8H6C9W8</accession>
<evidence type="ECO:0000256" key="5">
    <source>
        <dbReference type="ARBA" id="ARBA00022553"/>
    </source>
</evidence>
<organism evidence="15 16">
    <name type="scientific">Letharia lupina</name>
    <dbReference type="NCBI Taxonomy" id="560253"/>
    <lineage>
        <taxon>Eukaryota</taxon>
        <taxon>Fungi</taxon>
        <taxon>Dikarya</taxon>
        <taxon>Ascomycota</taxon>
        <taxon>Pezizomycotina</taxon>
        <taxon>Lecanoromycetes</taxon>
        <taxon>OSLEUM clade</taxon>
        <taxon>Lecanoromycetidae</taxon>
        <taxon>Lecanorales</taxon>
        <taxon>Lecanorineae</taxon>
        <taxon>Parmeliaceae</taxon>
        <taxon>Letharia</taxon>
    </lineage>
</organism>
<dbReference type="EC" id="2.7.11.1" evidence="3"/>
<dbReference type="GO" id="GO:0005940">
    <property type="term" value="C:septin ring"/>
    <property type="evidence" value="ECO:0007669"/>
    <property type="project" value="UniProtKB-ARBA"/>
</dbReference>
<evidence type="ECO:0000256" key="6">
    <source>
        <dbReference type="ARBA" id="ARBA00022679"/>
    </source>
</evidence>
<evidence type="ECO:0000259" key="14">
    <source>
        <dbReference type="PROSITE" id="PS50011"/>
    </source>
</evidence>
<keyword evidence="9 12" id="KW-0067">ATP-binding</keyword>
<comment type="caution">
    <text evidence="15">The sequence shown here is derived from an EMBL/GenBank/DDBJ whole genome shotgun (WGS) entry which is preliminary data.</text>
</comment>
<evidence type="ECO:0000313" key="16">
    <source>
        <dbReference type="Proteomes" id="UP000593566"/>
    </source>
</evidence>
<dbReference type="GeneID" id="59332475"/>
<feature type="compositionally biased region" description="Polar residues" evidence="13">
    <location>
        <begin position="88"/>
        <end position="101"/>
    </location>
</feature>
<dbReference type="InterPro" id="IPR000719">
    <property type="entry name" value="Prot_kinase_dom"/>
</dbReference>
<dbReference type="SUPFAM" id="SSF56112">
    <property type="entry name" value="Protein kinase-like (PK-like)"/>
    <property type="match status" value="1"/>
</dbReference>
<dbReference type="GO" id="GO:0005524">
    <property type="term" value="F:ATP binding"/>
    <property type="evidence" value="ECO:0007669"/>
    <property type="project" value="UniProtKB-UniRule"/>
</dbReference>
<evidence type="ECO:0000256" key="8">
    <source>
        <dbReference type="ARBA" id="ARBA00022777"/>
    </source>
</evidence>
<feature type="compositionally biased region" description="Basic residues" evidence="13">
    <location>
        <begin position="1"/>
        <end position="15"/>
    </location>
</feature>
<feature type="compositionally biased region" description="Basic and acidic residues" evidence="13">
    <location>
        <begin position="78"/>
        <end position="87"/>
    </location>
</feature>
<dbReference type="PROSITE" id="PS50011">
    <property type="entry name" value="PROTEIN_KINASE_DOM"/>
    <property type="match status" value="1"/>
</dbReference>
<evidence type="ECO:0000256" key="10">
    <source>
        <dbReference type="ARBA" id="ARBA00047899"/>
    </source>
</evidence>
<feature type="region of interest" description="Disordered" evidence="13">
    <location>
        <begin position="1"/>
        <end position="58"/>
    </location>
</feature>
<name>A0A8H6C9W8_9LECA</name>
<comment type="catalytic activity">
    <reaction evidence="11">
        <text>L-seryl-[protein] + ATP = O-phospho-L-seryl-[protein] + ADP + H(+)</text>
        <dbReference type="Rhea" id="RHEA:17989"/>
        <dbReference type="Rhea" id="RHEA-COMP:9863"/>
        <dbReference type="Rhea" id="RHEA-COMP:11604"/>
        <dbReference type="ChEBI" id="CHEBI:15378"/>
        <dbReference type="ChEBI" id="CHEBI:29999"/>
        <dbReference type="ChEBI" id="CHEBI:30616"/>
        <dbReference type="ChEBI" id="CHEBI:83421"/>
        <dbReference type="ChEBI" id="CHEBI:456216"/>
        <dbReference type="EC" id="2.7.11.1"/>
    </reaction>
</comment>
<feature type="binding site" evidence="12">
    <location>
        <position position="141"/>
    </location>
    <ligand>
        <name>ATP</name>
        <dbReference type="ChEBI" id="CHEBI:30616"/>
    </ligand>
</feature>
<evidence type="ECO:0000256" key="4">
    <source>
        <dbReference type="ARBA" id="ARBA00022527"/>
    </source>
</evidence>
<dbReference type="RefSeq" id="XP_037149032.1">
    <property type="nucleotide sequence ID" value="XM_037294985.1"/>
</dbReference>
<feature type="compositionally biased region" description="Basic and acidic residues" evidence="13">
    <location>
        <begin position="1031"/>
        <end position="1048"/>
    </location>
</feature>
<dbReference type="PROSITE" id="PS00108">
    <property type="entry name" value="PROTEIN_KINASE_ST"/>
    <property type="match status" value="1"/>
</dbReference>
<evidence type="ECO:0000256" key="3">
    <source>
        <dbReference type="ARBA" id="ARBA00012513"/>
    </source>
</evidence>
<feature type="compositionally biased region" description="Low complexity" evidence="13">
    <location>
        <begin position="637"/>
        <end position="653"/>
    </location>
</feature>
<dbReference type="Gene3D" id="3.30.310.220">
    <property type="entry name" value="Fungal kinase associated-1 domain"/>
    <property type="match status" value="1"/>
</dbReference>
<dbReference type="PANTHER" id="PTHR24346:SF110">
    <property type="entry name" value="NON-SPECIFIC SERINE_THREONINE PROTEIN KINASE"/>
    <property type="match status" value="1"/>
</dbReference>
<dbReference type="InterPro" id="IPR031850">
    <property type="entry name" value="Fungal_KA1_dom"/>
</dbReference>